<dbReference type="Proteomes" id="UP000593567">
    <property type="component" value="Unassembled WGS sequence"/>
</dbReference>
<proteinExistence type="inferred from homology"/>
<dbReference type="InterPro" id="IPR000172">
    <property type="entry name" value="GMC_OxRdtase_N"/>
</dbReference>
<dbReference type="Pfam" id="PF00732">
    <property type="entry name" value="GMC_oxred_N"/>
    <property type="match status" value="1"/>
</dbReference>
<protein>
    <recommendedName>
        <fullName evidence="5">Glucose-methanol-choline oxidoreductase N-terminal domain-containing protein</fullName>
    </recommendedName>
</protein>
<gene>
    <name evidence="6" type="ORF">EB796_014241</name>
</gene>
<dbReference type="SUPFAM" id="SSF51905">
    <property type="entry name" value="FAD/NAD(P)-binding domain"/>
    <property type="match status" value="1"/>
</dbReference>
<comment type="cofactor">
    <cofactor evidence="1">
        <name>FAD</name>
        <dbReference type="ChEBI" id="CHEBI:57692"/>
    </cofactor>
</comment>
<dbReference type="Gene3D" id="3.30.560.10">
    <property type="entry name" value="Glucose Oxidase, domain 3"/>
    <property type="match status" value="1"/>
</dbReference>
<dbReference type="PANTHER" id="PTHR11552:SF147">
    <property type="entry name" value="CHOLINE DEHYDROGENASE, MITOCHONDRIAL"/>
    <property type="match status" value="1"/>
</dbReference>
<keyword evidence="7" id="KW-1185">Reference proteome</keyword>
<dbReference type="AlphaFoldDB" id="A0A7J7JM49"/>
<dbReference type="PROSITE" id="PS00624">
    <property type="entry name" value="GMC_OXRED_2"/>
    <property type="match status" value="1"/>
</dbReference>
<dbReference type="EMBL" id="VXIV02002089">
    <property type="protein sequence ID" value="KAF6027442.1"/>
    <property type="molecule type" value="Genomic_DNA"/>
</dbReference>
<evidence type="ECO:0000313" key="7">
    <source>
        <dbReference type="Proteomes" id="UP000593567"/>
    </source>
</evidence>
<evidence type="ECO:0000313" key="6">
    <source>
        <dbReference type="EMBL" id="KAF6027442.1"/>
    </source>
</evidence>
<evidence type="ECO:0000256" key="2">
    <source>
        <dbReference type="ARBA" id="ARBA00010790"/>
    </source>
</evidence>
<sequence>MSLLRISTVQPQILFDGKRAVGVRFVREGGFTYEVLAEKEVIISSGAINSPHLLLLSGIGPKEELQKHGIPMIAELPVGLNYQDHSTVFRNVFFENLKISKEEHFYKRNLLTTKAMIDYFIKGEGPLTTAAGQALCFFDADEEGNYILTNKMPEMQIFMAGAPFIDDPDDEVITRFNKFANFGPSFLETMKNADKRQGIMLAINVLHPRSRGSISLASADPLQRPVIDPNILGDPEDQHKMKIGLKFISDVLKSPTMTSLGSYFIETKFPTKDRIAPDVDPESEEYLEKLVSTACTVCWHPAGSCKMGAEGDTSAVVDPQLRVQGGIQGLRVVDNSIMPHLTSGNTNAPAIMIGEKGSDLILQSYR</sequence>
<keyword evidence="4" id="KW-0274">FAD</keyword>
<dbReference type="GO" id="GO:0016614">
    <property type="term" value="F:oxidoreductase activity, acting on CH-OH group of donors"/>
    <property type="evidence" value="ECO:0007669"/>
    <property type="project" value="InterPro"/>
</dbReference>
<organism evidence="6 7">
    <name type="scientific">Bugula neritina</name>
    <name type="common">Brown bryozoan</name>
    <name type="synonym">Sertularia neritina</name>
    <dbReference type="NCBI Taxonomy" id="10212"/>
    <lineage>
        <taxon>Eukaryota</taxon>
        <taxon>Metazoa</taxon>
        <taxon>Spiralia</taxon>
        <taxon>Lophotrochozoa</taxon>
        <taxon>Bryozoa</taxon>
        <taxon>Gymnolaemata</taxon>
        <taxon>Cheilostomatida</taxon>
        <taxon>Flustrina</taxon>
        <taxon>Buguloidea</taxon>
        <taxon>Bugulidae</taxon>
        <taxon>Bugula</taxon>
    </lineage>
</organism>
<dbReference type="Pfam" id="PF05199">
    <property type="entry name" value="GMC_oxred_C"/>
    <property type="match status" value="1"/>
</dbReference>
<dbReference type="Gene3D" id="3.50.50.60">
    <property type="entry name" value="FAD/NAD(P)-binding domain"/>
    <property type="match status" value="1"/>
</dbReference>
<dbReference type="InterPro" id="IPR007867">
    <property type="entry name" value="GMC_OxRtase_C"/>
</dbReference>
<dbReference type="SUPFAM" id="SSF54373">
    <property type="entry name" value="FAD-linked reductases, C-terminal domain"/>
    <property type="match status" value="1"/>
</dbReference>
<dbReference type="OrthoDB" id="269227at2759"/>
<evidence type="ECO:0000256" key="3">
    <source>
        <dbReference type="ARBA" id="ARBA00022630"/>
    </source>
</evidence>
<dbReference type="PANTHER" id="PTHR11552">
    <property type="entry name" value="GLUCOSE-METHANOL-CHOLINE GMC OXIDOREDUCTASE"/>
    <property type="match status" value="1"/>
</dbReference>
<evidence type="ECO:0000256" key="1">
    <source>
        <dbReference type="ARBA" id="ARBA00001974"/>
    </source>
</evidence>
<accession>A0A7J7JM49</accession>
<comment type="similarity">
    <text evidence="2">Belongs to the GMC oxidoreductase family.</text>
</comment>
<keyword evidence="3" id="KW-0285">Flavoprotein</keyword>
<evidence type="ECO:0000259" key="5">
    <source>
        <dbReference type="PROSITE" id="PS00624"/>
    </source>
</evidence>
<feature type="domain" description="Glucose-methanol-choline oxidoreductase N-terminal" evidence="5">
    <location>
        <begin position="46"/>
        <end position="60"/>
    </location>
</feature>
<dbReference type="InterPro" id="IPR012132">
    <property type="entry name" value="GMC_OxRdtase"/>
</dbReference>
<reference evidence="6" key="1">
    <citation type="submission" date="2020-06" db="EMBL/GenBank/DDBJ databases">
        <title>Draft genome of Bugula neritina, a colonial animal packing powerful symbionts and potential medicines.</title>
        <authorList>
            <person name="Rayko M."/>
        </authorList>
    </citation>
    <scope>NUCLEOTIDE SEQUENCE [LARGE SCALE GENOMIC DNA]</scope>
    <source>
        <strain evidence="6">Kwan_BN1</strain>
    </source>
</reference>
<evidence type="ECO:0000256" key="4">
    <source>
        <dbReference type="ARBA" id="ARBA00022827"/>
    </source>
</evidence>
<dbReference type="GO" id="GO:0050660">
    <property type="term" value="F:flavin adenine dinucleotide binding"/>
    <property type="evidence" value="ECO:0007669"/>
    <property type="project" value="InterPro"/>
</dbReference>
<dbReference type="InterPro" id="IPR036188">
    <property type="entry name" value="FAD/NAD-bd_sf"/>
</dbReference>
<comment type="caution">
    <text evidence="6">The sequence shown here is derived from an EMBL/GenBank/DDBJ whole genome shotgun (WGS) entry which is preliminary data.</text>
</comment>
<name>A0A7J7JM49_BUGNE</name>